<evidence type="ECO:0000256" key="1">
    <source>
        <dbReference type="SAM" id="MobiDB-lite"/>
    </source>
</evidence>
<dbReference type="RefSeq" id="WP_376875732.1">
    <property type="nucleotide sequence ID" value="NZ_JBHUHP010000010.1"/>
</dbReference>
<name>A0ABW4XDL1_9ACTN</name>
<feature type="compositionally biased region" description="Low complexity" evidence="1">
    <location>
        <begin position="1"/>
        <end position="20"/>
    </location>
</feature>
<comment type="caution">
    <text evidence="3">The sequence shown here is derived from an EMBL/GenBank/DDBJ whole genome shotgun (WGS) entry which is preliminary data.</text>
</comment>
<feature type="transmembrane region" description="Helical" evidence="2">
    <location>
        <begin position="66"/>
        <end position="90"/>
    </location>
</feature>
<proteinExistence type="predicted"/>
<gene>
    <name evidence="3" type="ORF">ACFSHS_11720</name>
</gene>
<feature type="region of interest" description="Disordered" evidence="1">
    <location>
        <begin position="1"/>
        <end position="57"/>
    </location>
</feature>
<keyword evidence="2" id="KW-0812">Transmembrane</keyword>
<dbReference type="Proteomes" id="UP001597402">
    <property type="component" value="Unassembled WGS sequence"/>
</dbReference>
<organism evidence="3 4">
    <name type="scientific">Blastococcus deserti</name>
    <dbReference type="NCBI Taxonomy" id="2259033"/>
    <lineage>
        <taxon>Bacteria</taxon>
        <taxon>Bacillati</taxon>
        <taxon>Actinomycetota</taxon>
        <taxon>Actinomycetes</taxon>
        <taxon>Geodermatophilales</taxon>
        <taxon>Geodermatophilaceae</taxon>
        <taxon>Blastococcus</taxon>
    </lineage>
</organism>
<reference evidence="4" key="1">
    <citation type="journal article" date="2019" name="Int. J. Syst. Evol. Microbiol.">
        <title>The Global Catalogue of Microorganisms (GCM) 10K type strain sequencing project: providing services to taxonomists for standard genome sequencing and annotation.</title>
        <authorList>
            <consortium name="The Broad Institute Genomics Platform"/>
            <consortium name="The Broad Institute Genome Sequencing Center for Infectious Disease"/>
            <person name="Wu L."/>
            <person name="Ma J."/>
        </authorList>
    </citation>
    <scope>NUCLEOTIDE SEQUENCE [LARGE SCALE GENOMIC DNA]</scope>
    <source>
        <strain evidence="4">JCM 3338</strain>
    </source>
</reference>
<evidence type="ECO:0000313" key="4">
    <source>
        <dbReference type="Proteomes" id="UP001597402"/>
    </source>
</evidence>
<dbReference type="EMBL" id="JBHUHP010000010">
    <property type="protein sequence ID" value="MFD2092239.1"/>
    <property type="molecule type" value="Genomic_DNA"/>
</dbReference>
<keyword evidence="2" id="KW-0472">Membrane</keyword>
<accession>A0ABW4XDL1</accession>
<keyword evidence="4" id="KW-1185">Reference proteome</keyword>
<evidence type="ECO:0000256" key="2">
    <source>
        <dbReference type="SAM" id="Phobius"/>
    </source>
</evidence>
<protein>
    <recommendedName>
        <fullName evidence="5">Cell division protein FtsL</fullName>
    </recommendedName>
</protein>
<evidence type="ECO:0000313" key="3">
    <source>
        <dbReference type="EMBL" id="MFD2092239.1"/>
    </source>
</evidence>
<keyword evidence="2" id="KW-1133">Transmembrane helix</keyword>
<evidence type="ECO:0008006" key="5">
    <source>
        <dbReference type="Google" id="ProtNLM"/>
    </source>
</evidence>
<sequence>MTRATARVAAAVTSRTSVRSGPRAVPSRSTPPRGTTRPELRLVTGGAAGRARRRTPRALRHPRAPFVLLVVALLVGTTLALLVLNTAIAVDSLKATQLRAENAERAQEVQRLQQQVVAGGTPAEIARAAVAAGLVPAGPAAYLVIDPDGGSVLRGTPEPAVVPGTPEDGD</sequence>